<dbReference type="InterPro" id="IPR004158">
    <property type="entry name" value="DUF247_pln"/>
</dbReference>
<sequence>MTQPPAETVLTPQHVGSVVVDGETLDGTPFVEVTTPQGTLAGTGEGQHEDEIVDRAVDPLEAQLNEERQKVEAAEKARGKEVELPCIWRVHPSLRQQEGKDYEPKLVSIDPLHRDDKSLQPMEQIKLRYLNDLIGRHEDNKLSNYIEEIRKWQYAEEIAATPDELVKLLVLDGCFIIEYFVKRIFKQTKQTAQLAGREVGFLSPAERPDALGEPDSVLRTRTSIPKI</sequence>
<gene>
    <name evidence="2" type="ORF">Taro_051741</name>
</gene>
<dbReference type="OrthoDB" id="1589813at2759"/>
<feature type="region of interest" description="Disordered" evidence="1">
    <location>
        <begin position="29"/>
        <end position="48"/>
    </location>
</feature>
<evidence type="ECO:0000313" key="2">
    <source>
        <dbReference type="EMBL" id="MQM18746.1"/>
    </source>
</evidence>
<reference evidence="2" key="1">
    <citation type="submission" date="2017-07" db="EMBL/GenBank/DDBJ databases">
        <title>Taro Niue Genome Assembly and Annotation.</title>
        <authorList>
            <person name="Atibalentja N."/>
            <person name="Keating K."/>
            <person name="Fields C.J."/>
        </authorList>
    </citation>
    <scope>NUCLEOTIDE SEQUENCE</scope>
    <source>
        <strain evidence="2">Niue_2</strain>
        <tissue evidence="2">Leaf</tissue>
    </source>
</reference>
<feature type="region of interest" description="Disordered" evidence="1">
    <location>
        <begin position="205"/>
        <end position="227"/>
    </location>
</feature>
<accession>A0A843XHD3</accession>
<name>A0A843XHD3_COLES</name>
<proteinExistence type="predicted"/>
<dbReference type="EMBL" id="NMUH01008416">
    <property type="protein sequence ID" value="MQM18746.1"/>
    <property type="molecule type" value="Genomic_DNA"/>
</dbReference>
<keyword evidence="3" id="KW-1185">Reference proteome</keyword>
<dbReference type="Pfam" id="PF03140">
    <property type="entry name" value="DUF247"/>
    <property type="match status" value="1"/>
</dbReference>
<protein>
    <submittedName>
        <fullName evidence="2">Uncharacterized protein</fullName>
    </submittedName>
</protein>
<dbReference type="Proteomes" id="UP000652761">
    <property type="component" value="Unassembled WGS sequence"/>
</dbReference>
<dbReference type="AlphaFoldDB" id="A0A843XHD3"/>
<dbReference type="PANTHER" id="PTHR31170">
    <property type="entry name" value="BNAC04G53230D PROTEIN"/>
    <property type="match status" value="1"/>
</dbReference>
<organism evidence="2 3">
    <name type="scientific">Colocasia esculenta</name>
    <name type="common">Wild taro</name>
    <name type="synonym">Arum esculentum</name>
    <dbReference type="NCBI Taxonomy" id="4460"/>
    <lineage>
        <taxon>Eukaryota</taxon>
        <taxon>Viridiplantae</taxon>
        <taxon>Streptophyta</taxon>
        <taxon>Embryophyta</taxon>
        <taxon>Tracheophyta</taxon>
        <taxon>Spermatophyta</taxon>
        <taxon>Magnoliopsida</taxon>
        <taxon>Liliopsida</taxon>
        <taxon>Araceae</taxon>
        <taxon>Aroideae</taxon>
        <taxon>Colocasieae</taxon>
        <taxon>Colocasia</taxon>
    </lineage>
</organism>
<evidence type="ECO:0000256" key="1">
    <source>
        <dbReference type="SAM" id="MobiDB-lite"/>
    </source>
</evidence>
<evidence type="ECO:0000313" key="3">
    <source>
        <dbReference type="Proteomes" id="UP000652761"/>
    </source>
</evidence>
<comment type="caution">
    <text evidence="2">The sequence shown here is derived from an EMBL/GenBank/DDBJ whole genome shotgun (WGS) entry which is preliminary data.</text>
</comment>